<keyword evidence="2" id="KW-1185">Reference proteome</keyword>
<dbReference type="EMBL" id="KZ819729">
    <property type="protein sequence ID" value="PWN53352.1"/>
    <property type="molecule type" value="Genomic_DNA"/>
</dbReference>
<reference evidence="1 2" key="1">
    <citation type="journal article" date="2018" name="Mol. Biol. Evol.">
        <title>Broad Genomic Sampling Reveals a Smut Pathogenic Ancestry of the Fungal Clade Ustilaginomycotina.</title>
        <authorList>
            <person name="Kijpornyongpan T."/>
            <person name="Mondo S.J."/>
            <person name="Barry K."/>
            <person name="Sandor L."/>
            <person name="Lee J."/>
            <person name="Lipzen A."/>
            <person name="Pangilinan J."/>
            <person name="LaButti K."/>
            <person name="Hainaut M."/>
            <person name="Henrissat B."/>
            <person name="Grigoriev I.V."/>
            <person name="Spatafora J.W."/>
            <person name="Aime M.C."/>
        </authorList>
    </citation>
    <scope>NUCLEOTIDE SEQUENCE [LARGE SCALE GENOMIC DNA]</scope>
    <source>
        <strain evidence="1 2">SA 807</strain>
    </source>
</reference>
<proteinExistence type="predicted"/>
<sequence length="910" mass="100554">MTLAGLNEADVTAVKSARTYLIGGLSSSKNKDDVLLHNKFGSRVATLLTKAKAFTSPKVKGNILLFTIFPAIHLAKNQIDRVTLAGRIVRSVARSVDEKEPALAYKFMTSALVHCIKCLWYESDEHAWMEIAWKCLPMLYPPTCARIFEALVQRIEEELPAGSAKATKGRKRQPSAASVKLGSWASALVSHLADPTSLKVNALSAANLMELGRVYLKSDGDPMTQKRIALLFTELCPLLSSDKEMAIWEAERNRYLNIVRKQQIETAVPKPSVTSITANSAEHALSSLSSAVDLESMGTREGSHASNTSLSLAPGPIAAQPRTYTRAMSTERQPLESKRPRSLKGISESAASVPAGMPALVASPQVKVESEVESSSLLPETEIPCEPSSGIGREVWKRSSFEEELGNQPMTGAVGRLEPRMNEANTQIKDEVAKCIKSWRRGSPPTPDEQWNFRITMKDVVIQLVNEQPRAARELVVAAITTICSEVESIAVNHGWQDEAHYIISFLIEGILSRLEKNQARPQIAITLVDQAGRAFDGRPLRLAACLSLEGRINPWNVITRLLERIGMARASHGPFSAATSQACFHLRNYLDSVQERLTGPSPSRFCGKLWFESFFRQSRTLLDNLVAVSSLLPPQTEARREIERCTEVAKSLYWRPHAASLTGGSGSLTCFASEMSRIIFQHSITAPIEDLSREVSSLMVELMLCSGLNFNQMVEAVMDNLLSLTRSFLQRERCPSAEPHHMAATILAESMPNFQVAGRCRNYAHLTSRVLSHLAVSKAINMEYDAIKTMALLAVRSNWYYVQVIETLSAELEKVIGDPREMDSMRRICLATKEYIFTIHDEQAAWKATMAKGRAAEGQHTRRLRSTLKDVTIAAALFDVGSKGFPKGSAESNLFEACREMVHSWSQAD</sequence>
<accession>A0ACD0P5Q7</accession>
<dbReference type="Proteomes" id="UP000245626">
    <property type="component" value="Unassembled WGS sequence"/>
</dbReference>
<protein>
    <submittedName>
        <fullName evidence="1">Uncharacterized protein</fullName>
    </submittedName>
</protein>
<organism evidence="1 2">
    <name type="scientific">Violaceomyces palustris</name>
    <dbReference type="NCBI Taxonomy" id="1673888"/>
    <lineage>
        <taxon>Eukaryota</taxon>
        <taxon>Fungi</taxon>
        <taxon>Dikarya</taxon>
        <taxon>Basidiomycota</taxon>
        <taxon>Ustilaginomycotina</taxon>
        <taxon>Ustilaginomycetes</taxon>
        <taxon>Violaceomycetales</taxon>
        <taxon>Violaceomycetaceae</taxon>
        <taxon>Violaceomyces</taxon>
    </lineage>
</organism>
<gene>
    <name evidence="1" type="ORF">IE53DRAFT_384153</name>
</gene>
<evidence type="ECO:0000313" key="2">
    <source>
        <dbReference type="Proteomes" id="UP000245626"/>
    </source>
</evidence>
<name>A0ACD0P5Q7_9BASI</name>
<evidence type="ECO:0000313" key="1">
    <source>
        <dbReference type="EMBL" id="PWN53352.1"/>
    </source>
</evidence>